<dbReference type="eggNOG" id="COG3619">
    <property type="taxonomic scope" value="Bacteria"/>
</dbReference>
<dbReference type="KEGG" id="ccb:Clocel_0974"/>
<dbReference type="EMBL" id="CP002160">
    <property type="protein sequence ID" value="ADL50740.1"/>
    <property type="molecule type" value="Genomic_DNA"/>
</dbReference>
<feature type="transmembrane region" description="Helical" evidence="1">
    <location>
        <begin position="97"/>
        <end position="113"/>
    </location>
</feature>
<evidence type="ECO:0000256" key="1">
    <source>
        <dbReference type="SAM" id="Phobius"/>
    </source>
</evidence>
<gene>
    <name evidence="2" type="ordered locus">Clocel_0974</name>
</gene>
<dbReference type="PANTHER" id="PTHR37314">
    <property type="entry name" value="SLR0142 PROTEIN"/>
    <property type="match status" value="1"/>
</dbReference>
<proteinExistence type="predicted"/>
<reference evidence="2 3" key="1">
    <citation type="submission" date="2010-08" db="EMBL/GenBank/DDBJ databases">
        <title>Complete sequence of Clostridium cellulovorans 743B.</title>
        <authorList>
            <consortium name="US DOE Joint Genome Institute"/>
            <person name="Lucas S."/>
            <person name="Copeland A."/>
            <person name="Lapidus A."/>
            <person name="Cheng J.-F."/>
            <person name="Bruce D."/>
            <person name="Goodwin L."/>
            <person name="Pitluck S."/>
            <person name="Chertkov O."/>
            <person name="Detter J.C."/>
            <person name="Han C."/>
            <person name="Tapia R."/>
            <person name="Land M."/>
            <person name="Hauser L."/>
            <person name="Chang Y.-J."/>
            <person name="Jeffries C."/>
            <person name="Kyrpides N."/>
            <person name="Ivanova N."/>
            <person name="Mikhailova N."/>
            <person name="Hemme C.L."/>
            <person name="Woyke T."/>
        </authorList>
    </citation>
    <scope>NUCLEOTIDE SEQUENCE [LARGE SCALE GENOMIC DNA]</scope>
    <source>
        <strain evidence="3">ATCC 35296 / DSM 3052 / OCM 3 / 743B</strain>
    </source>
</reference>
<dbReference type="PANTHER" id="PTHR37314:SF4">
    <property type="entry name" value="UPF0700 TRANSMEMBRANE PROTEIN YOAK"/>
    <property type="match status" value="1"/>
</dbReference>
<protein>
    <recommendedName>
        <fullName evidence="4">DUF1275 domain-containing protein</fullName>
    </recommendedName>
</protein>
<dbReference type="HOGENOM" id="CLU_079303_0_0_9"/>
<accession>D9STC4</accession>
<sequence length="237" mass="26768">MTAKEQDLEITERLGFGILLTLVGGAMDVYSYILRGNVFATGQTGNFVLMVVRGAEKDYLGMTHAMVPIVSFWIGIFIAWHIFYFYCKEKQLLWKRWVLIIEIITLFIVGLVPCSYPPIIANTLLSFAASLQYCAFRKFGTDDNYASIFCTGNMRFCAENYYRAIVKKDKKGLKRAIGYTYILLAFLVGILLGALAVTNLKEKAIWVVDAVLIAALIISFIYSEDKKEDISVSKEKL</sequence>
<keyword evidence="1" id="KW-0812">Transmembrane</keyword>
<dbReference type="Proteomes" id="UP000002730">
    <property type="component" value="Chromosome"/>
</dbReference>
<evidence type="ECO:0000313" key="3">
    <source>
        <dbReference type="Proteomes" id="UP000002730"/>
    </source>
</evidence>
<feature type="transmembrane region" description="Helical" evidence="1">
    <location>
        <begin position="65"/>
        <end position="85"/>
    </location>
</feature>
<keyword evidence="1" id="KW-0472">Membrane</keyword>
<keyword evidence="1" id="KW-1133">Transmembrane helix</keyword>
<organism evidence="2 3">
    <name type="scientific">Clostridium cellulovorans (strain ATCC 35296 / DSM 3052 / OCM 3 / 743B)</name>
    <dbReference type="NCBI Taxonomy" id="573061"/>
    <lineage>
        <taxon>Bacteria</taxon>
        <taxon>Bacillati</taxon>
        <taxon>Bacillota</taxon>
        <taxon>Clostridia</taxon>
        <taxon>Eubacteriales</taxon>
        <taxon>Clostridiaceae</taxon>
        <taxon>Clostridium</taxon>
    </lineage>
</organism>
<keyword evidence="3" id="KW-1185">Reference proteome</keyword>
<name>D9STC4_CLOC7</name>
<feature type="transmembrane region" description="Helical" evidence="1">
    <location>
        <begin position="204"/>
        <end position="222"/>
    </location>
</feature>
<dbReference type="InterPro" id="IPR010699">
    <property type="entry name" value="DUF1275"/>
</dbReference>
<dbReference type="STRING" id="573061.Clocel_0974"/>
<evidence type="ECO:0000313" key="2">
    <source>
        <dbReference type="EMBL" id="ADL50740.1"/>
    </source>
</evidence>
<feature type="transmembrane region" description="Helical" evidence="1">
    <location>
        <begin position="14"/>
        <end position="33"/>
    </location>
</feature>
<evidence type="ECO:0008006" key="4">
    <source>
        <dbReference type="Google" id="ProtNLM"/>
    </source>
</evidence>
<dbReference type="RefSeq" id="WP_010076413.1">
    <property type="nucleotide sequence ID" value="NC_014393.1"/>
</dbReference>
<dbReference type="OrthoDB" id="7057004at2"/>
<dbReference type="Pfam" id="PF06912">
    <property type="entry name" value="DUF1275"/>
    <property type="match status" value="1"/>
</dbReference>
<feature type="transmembrane region" description="Helical" evidence="1">
    <location>
        <begin position="176"/>
        <end position="198"/>
    </location>
</feature>
<dbReference type="AlphaFoldDB" id="D9STC4"/>